<proteinExistence type="inferred from homology"/>
<gene>
    <name evidence="4" type="ORF">APB76_08420</name>
</gene>
<dbReference type="PANTHER" id="PTHR34596">
    <property type="entry name" value="CHITOPORIN"/>
    <property type="match status" value="1"/>
</dbReference>
<dbReference type="Proteomes" id="UP000078406">
    <property type="component" value="Unassembled WGS sequence"/>
</dbReference>
<keyword evidence="3" id="KW-0732">Signal</keyword>
<protein>
    <recommendedName>
        <fullName evidence="6">Porin</fullName>
    </recommendedName>
</protein>
<dbReference type="GO" id="GO:0016020">
    <property type="term" value="C:membrane"/>
    <property type="evidence" value="ECO:0007669"/>
    <property type="project" value="InterPro"/>
</dbReference>
<comment type="similarity">
    <text evidence="1">Belongs to the outer membrane porin (Opr) (TC 1.B.25) family.</text>
</comment>
<evidence type="ECO:0000313" key="4">
    <source>
        <dbReference type="EMBL" id="OAJ94644.1"/>
    </source>
</evidence>
<dbReference type="EMBL" id="LLEI02000022">
    <property type="protein sequence ID" value="OAJ94644.1"/>
    <property type="molecule type" value="Genomic_DNA"/>
</dbReference>
<evidence type="ECO:0000256" key="2">
    <source>
        <dbReference type="ARBA" id="ARBA00022448"/>
    </source>
</evidence>
<evidence type="ECO:0000256" key="3">
    <source>
        <dbReference type="ARBA" id="ARBA00022729"/>
    </source>
</evidence>
<dbReference type="PANTHER" id="PTHR34596:SF2">
    <property type="entry name" value="CHITOPORIN"/>
    <property type="match status" value="1"/>
</dbReference>
<evidence type="ECO:0000256" key="1">
    <source>
        <dbReference type="ARBA" id="ARBA00009075"/>
    </source>
</evidence>
<dbReference type="Pfam" id="PF03573">
    <property type="entry name" value="OprD"/>
    <property type="match status" value="1"/>
</dbReference>
<keyword evidence="2" id="KW-0813">Transport</keyword>
<dbReference type="AlphaFoldDB" id="A0A177Y194"/>
<dbReference type="Gene3D" id="2.40.160.10">
    <property type="entry name" value="Porin"/>
    <property type="match status" value="1"/>
</dbReference>
<dbReference type="GO" id="GO:0015288">
    <property type="term" value="F:porin activity"/>
    <property type="evidence" value="ECO:0007669"/>
    <property type="project" value="TreeGrafter"/>
</dbReference>
<comment type="caution">
    <text evidence="4">The sequence shown here is derived from an EMBL/GenBank/DDBJ whole genome shotgun (WGS) entry which is preliminary data.</text>
</comment>
<evidence type="ECO:0000313" key="5">
    <source>
        <dbReference type="Proteomes" id="UP000078406"/>
    </source>
</evidence>
<organism evidence="4 5">
    <name type="scientific">Vibrio bivalvicida</name>
    <dbReference type="NCBI Taxonomy" id="1276888"/>
    <lineage>
        <taxon>Bacteria</taxon>
        <taxon>Pseudomonadati</taxon>
        <taxon>Pseudomonadota</taxon>
        <taxon>Gammaproteobacteria</taxon>
        <taxon>Vibrionales</taxon>
        <taxon>Vibrionaceae</taxon>
        <taxon>Vibrio</taxon>
        <taxon>Vibrio oreintalis group</taxon>
    </lineage>
</organism>
<dbReference type="InterPro" id="IPR005318">
    <property type="entry name" value="OM_porin_bac"/>
</dbReference>
<dbReference type="InterPro" id="IPR023614">
    <property type="entry name" value="Porin_dom_sf"/>
</dbReference>
<sequence>MKLLPTTTNILLFSSLSSIPFLSTADLLEDSKLDLSTRNIAMYLDQDTKDDKDQFAWAQGIAIDYQSGYLADFIGFDASYGGAIKLGANDHFQGRNLLRDNNGNAESFNKMTQIYTKLQWQNEEAFARGYVGWRQLHKLGAITISRSRAVTSSYQSVSGEFGYKGFLLRGAYTDRFSDRDSPLKERFTTLSGKAIDNIITGDISYRWGKKNSILAFSGQSQDYLRRNGVEVKWQTPIGEKESLTVSGYWYQNKGLENWEGIPFDDEAYHYNLNLDYQFSSWIVGASYAYTDAKRENGLGMFYWDLGKNTDGNFNSRADGTGTDFNKDGEHMIAMQAMYDMSAAGVPGLKLGSRLTYGFGMEYQGQEIDEASLDLLAMYKFSSVKGLSAMLGVGPGYSYAMDGAMNPVIENGSWRRAPTIGGTFMLDYKFNLL</sequence>
<reference evidence="4 5" key="1">
    <citation type="journal article" date="2016" name="Syst. Appl. Microbiol.">
        <title>Vibrio bivalvicida sp. nov., a novel larval pathogen for bivalve molluscs reared in a hatchery.</title>
        <authorList>
            <person name="Dubert J."/>
            <person name="Romalde J.L."/>
            <person name="Prado S."/>
            <person name="Barja J.L."/>
        </authorList>
    </citation>
    <scope>NUCLEOTIDE SEQUENCE [LARGE SCALE GENOMIC DNA]</scope>
    <source>
        <strain evidence="4 5">605</strain>
    </source>
</reference>
<accession>A0A177Y194</accession>
<dbReference type="RefSeq" id="WP_054962811.1">
    <property type="nucleotide sequence ID" value="NZ_LLEI02000022.1"/>
</dbReference>
<name>A0A177Y194_9VIBR</name>
<evidence type="ECO:0008006" key="6">
    <source>
        <dbReference type="Google" id="ProtNLM"/>
    </source>
</evidence>